<keyword evidence="5" id="KW-1185">Reference proteome</keyword>
<evidence type="ECO:0000256" key="1">
    <source>
        <dbReference type="ARBA" id="ARBA00022679"/>
    </source>
</evidence>
<dbReference type="PANTHER" id="PTHR43420">
    <property type="entry name" value="ACETYLTRANSFERASE"/>
    <property type="match status" value="1"/>
</dbReference>
<dbReference type="Proteomes" id="UP000184440">
    <property type="component" value="Unassembled WGS sequence"/>
</dbReference>
<dbReference type="GO" id="GO:0016747">
    <property type="term" value="F:acyltransferase activity, transferring groups other than amino-acyl groups"/>
    <property type="evidence" value="ECO:0007669"/>
    <property type="project" value="InterPro"/>
</dbReference>
<sequence>MSLLRDTEPDLASHPLDNPAWAALTGPHREFARVHGRAARYQPDVAPFGVLAPDPGPEAWDDLIALVGPDNVIPLAAIEVTPPDGAGFTVEMALPGVQMIDATVDAAAEPDAIRLTAADVPEMLDLVRRTKPGPFEQRTIELGTYLGIRDRGALIAMAGERLHPPGFTEISAVCTDPAYRGQGLAGRLVRAVAANIRARGEVPFLHAAASNTGAIALYEKLGFVLRKRTMFSAVRTPSA</sequence>
<evidence type="ECO:0000256" key="2">
    <source>
        <dbReference type="ARBA" id="ARBA00023315"/>
    </source>
</evidence>
<dbReference type="Gene3D" id="3.40.630.30">
    <property type="match status" value="1"/>
</dbReference>
<proteinExistence type="predicted"/>
<dbReference type="PANTHER" id="PTHR43420:SF3">
    <property type="entry name" value="N-ACETYLTRANSFERASE DOMAIN-CONTAINING PROTEIN"/>
    <property type="match status" value="1"/>
</dbReference>
<organism evidence="4 5">
    <name type="scientific">Cryptosporangium aurantiacum</name>
    <dbReference type="NCBI Taxonomy" id="134849"/>
    <lineage>
        <taxon>Bacteria</taxon>
        <taxon>Bacillati</taxon>
        <taxon>Actinomycetota</taxon>
        <taxon>Actinomycetes</taxon>
        <taxon>Cryptosporangiales</taxon>
        <taxon>Cryptosporangiaceae</taxon>
        <taxon>Cryptosporangium</taxon>
    </lineage>
</organism>
<dbReference type="OrthoDB" id="9797456at2"/>
<accession>A0A1M7RLX8</accession>
<dbReference type="InterPro" id="IPR000182">
    <property type="entry name" value="GNAT_dom"/>
</dbReference>
<dbReference type="Pfam" id="PF08445">
    <property type="entry name" value="FR47"/>
    <property type="match status" value="1"/>
</dbReference>
<dbReference type="RefSeq" id="WP_073264955.1">
    <property type="nucleotide sequence ID" value="NZ_FRCS01000022.1"/>
</dbReference>
<feature type="domain" description="N-acetyltransferase" evidence="3">
    <location>
        <begin position="110"/>
        <end position="239"/>
    </location>
</feature>
<keyword evidence="2" id="KW-0012">Acyltransferase</keyword>
<dbReference type="InterPro" id="IPR050680">
    <property type="entry name" value="YpeA/RimI_acetyltransf"/>
</dbReference>
<dbReference type="CDD" id="cd04301">
    <property type="entry name" value="NAT_SF"/>
    <property type="match status" value="1"/>
</dbReference>
<evidence type="ECO:0000313" key="4">
    <source>
        <dbReference type="EMBL" id="SHN47264.1"/>
    </source>
</evidence>
<dbReference type="SUPFAM" id="SSF55729">
    <property type="entry name" value="Acyl-CoA N-acyltransferases (Nat)"/>
    <property type="match status" value="1"/>
</dbReference>
<dbReference type="PROSITE" id="PS51186">
    <property type="entry name" value="GNAT"/>
    <property type="match status" value="1"/>
</dbReference>
<evidence type="ECO:0000259" key="3">
    <source>
        <dbReference type="PROSITE" id="PS51186"/>
    </source>
</evidence>
<dbReference type="InterPro" id="IPR016181">
    <property type="entry name" value="Acyl_CoA_acyltransferase"/>
</dbReference>
<keyword evidence="1" id="KW-0808">Transferase</keyword>
<dbReference type="AlphaFoldDB" id="A0A1M7RLX8"/>
<gene>
    <name evidence="4" type="ORF">SAMN05443668_1222</name>
</gene>
<evidence type="ECO:0000313" key="5">
    <source>
        <dbReference type="Proteomes" id="UP000184440"/>
    </source>
</evidence>
<reference evidence="4 5" key="1">
    <citation type="submission" date="2016-11" db="EMBL/GenBank/DDBJ databases">
        <authorList>
            <person name="Jaros S."/>
            <person name="Januszkiewicz K."/>
            <person name="Wedrychowicz H."/>
        </authorList>
    </citation>
    <scope>NUCLEOTIDE SEQUENCE [LARGE SCALE GENOMIC DNA]</scope>
    <source>
        <strain evidence="4 5">DSM 46144</strain>
    </source>
</reference>
<dbReference type="STRING" id="134849.SAMN05443668_1222"/>
<protein>
    <submittedName>
        <fullName evidence="4">FR47-like protein</fullName>
    </submittedName>
</protein>
<dbReference type="EMBL" id="FRCS01000022">
    <property type="protein sequence ID" value="SHN47264.1"/>
    <property type="molecule type" value="Genomic_DNA"/>
</dbReference>
<name>A0A1M7RLX8_9ACTN</name>
<dbReference type="InterPro" id="IPR013653">
    <property type="entry name" value="GCN5-like_dom"/>
</dbReference>